<name>A0A1B0DH83_PHLPP</name>
<evidence type="ECO:0000256" key="1">
    <source>
        <dbReference type="ARBA" id="ARBA00004123"/>
    </source>
</evidence>
<dbReference type="RefSeq" id="XP_055715957.1">
    <property type="nucleotide sequence ID" value="XM_055859982.1"/>
</dbReference>
<evidence type="ECO:0000256" key="2">
    <source>
        <dbReference type="ARBA" id="ARBA00004245"/>
    </source>
</evidence>
<evidence type="ECO:0000256" key="5">
    <source>
        <dbReference type="ARBA" id="ARBA00022574"/>
    </source>
</evidence>
<dbReference type="GO" id="GO:0034314">
    <property type="term" value="P:Arp2/3 complex-mediated actin nucleation"/>
    <property type="evidence" value="ECO:0007669"/>
    <property type="project" value="UniProtKB-UniRule"/>
</dbReference>
<evidence type="ECO:0000256" key="4">
    <source>
        <dbReference type="ARBA" id="ARBA00022490"/>
    </source>
</evidence>
<dbReference type="InterPro" id="IPR036322">
    <property type="entry name" value="WD40_repeat_dom_sf"/>
</dbReference>
<keyword evidence="4 10" id="KW-0963">Cytoplasm</keyword>
<protein>
    <recommendedName>
        <fullName evidence="10">Actin-related protein 2/3 complex subunit</fullName>
    </recommendedName>
</protein>
<dbReference type="Gene3D" id="2.130.10.10">
    <property type="entry name" value="YVTN repeat-like/Quinoprotein amine dehydrogenase"/>
    <property type="match status" value="1"/>
</dbReference>
<organism evidence="11 12">
    <name type="scientific">Phlebotomus papatasi</name>
    <name type="common">Sandfly</name>
    <dbReference type="NCBI Taxonomy" id="29031"/>
    <lineage>
        <taxon>Eukaryota</taxon>
        <taxon>Metazoa</taxon>
        <taxon>Ecdysozoa</taxon>
        <taxon>Arthropoda</taxon>
        <taxon>Hexapoda</taxon>
        <taxon>Insecta</taxon>
        <taxon>Pterygota</taxon>
        <taxon>Neoptera</taxon>
        <taxon>Endopterygota</taxon>
        <taxon>Diptera</taxon>
        <taxon>Nematocera</taxon>
        <taxon>Psychodoidea</taxon>
        <taxon>Psychodidae</taxon>
        <taxon>Phlebotomus</taxon>
        <taxon>Phlebotomus</taxon>
    </lineage>
</organism>
<dbReference type="AlphaFoldDB" id="A0A1B0DH83"/>
<dbReference type="OrthoDB" id="406844at2759"/>
<keyword evidence="6" id="KW-0677">Repeat</keyword>
<keyword evidence="5" id="KW-0853">WD repeat</keyword>
<dbReference type="PROSITE" id="PS50082">
    <property type="entry name" value="WD_REPEATS_2"/>
    <property type="match status" value="1"/>
</dbReference>
<proteinExistence type="inferred from homology"/>
<dbReference type="Pfam" id="PF00400">
    <property type="entry name" value="WD40"/>
    <property type="match status" value="2"/>
</dbReference>
<comment type="subcellular location">
    <subcellularLocation>
        <location evidence="2">Cytoplasm</location>
        <location evidence="2">Cytoskeleton</location>
    </subcellularLocation>
    <subcellularLocation>
        <location evidence="1">Nucleus</location>
    </subcellularLocation>
</comment>
<dbReference type="VEuPathDB" id="VectorBase:PPAPM1_011144"/>
<dbReference type="KEGG" id="ppap:129809852"/>
<evidence type="ECO:0000256" key="7">
    <source>
        <dbReference type="ARBA" id="ARBA00023203"/>
    </source>
</evidence>
<dbReference type="GeneID" id="129809852"/>
<dbReference type="FunFam" id="2.130.10.10:FF:000030">
    <property type="entry name" value="Actin-related protein 2/3 complex subunit"/>
    <property type="match status" value="1"/>
</dbReference>
<dbReference type="PANTHER" id="PTHR10709">
    <property type="entry name" value="ACTIN-RELATED PROTEIN 2/3 COMPLEX SUBUNIT 1"/>
    <property type="match status" value="1"/>
</dbReference>
<keyword evidence="12" id="KW-1185">Reference proteome</keyword>
<evidence type="ECO:0000256" key="8">
    <source>
        <dbReference type="ARBA" id="ARBA00023212"/>
    </source>
</evidence>
<dbReference type="PANTHER" id="PTHR10709:SF2">
    <property type="entry name" value="ACTIN-RELATED PROTEIN 2_3 COMPLEX SUBUNIT"/>
    <property type="match status" value="1"/>
</dbReference>
<comment type="similarity">
    <text evidence="3 10">Belongs to the WD repeat ARPC1 family.</text>
</comment>
<evidence type="ECO:0000313" key="11">
    <source>
        <dbReference type="EnsemblMetazoa" id="PPAI007517-PA"/>
    </source>
</evidence>
<evidence type="ECO:0000256" key="6">
    <source>
        <dbReference type="ARBA" id="ARBA00022737"/>
    </source>
</evidence>
<dbReference type="EnsemblMetazoa" id="PPAI007517-RA">
    <property type="protein sequence ID" value="PPAI007517-PA"/>
    <property type="gene ID" value="PPAI007517"/>
</dbReference>
<evidence type="ECO:0000313" key="12">
    <source>
        <dbReference type="Proteomes" id="UP000092462"/>
    </source>
</evidence>
<dbReference type="InterPro" id="IPR017383">
    <property type="entry name" value="ARPC1"/>
</dbReference>
<evidence type="ECO:0000256" key="10">
    <source>
        <dbReference type="PIRNR" id="PIRNR038093"/>
    </source>
</evidence>
<dbReference type="GO" id="GO:0051015">
    <property type="term" value="F:actin filament binding"/>
    <property type="evidence" value="ECO:0007669"/>
    <property type="project" value="TreeGrafter"/>
</dbReference>
<dbReference type="GO" id="GO:0005634">
    <property type="term" value="C:nucleus"/>
    <property type="evidence" value="ECO:0007669"/>
    <property type="project" value="UniProtKB-SubCell"/>
</dbReference>
<dbReference type="SMART" id="SM00320">
    <property type="entry name" value="WD40"/>
    <property type="match status" value="5"/>
</dbReference>
<dbReference type="InterPro" id="IPR001680">
    <property type="entry name" value="WD40_rpt"/>
</dbReference>
<evidence type="ECO:0000256" key="3">
    <source>
        <dbReference type="ARBA" id="ARBA00006260"/>
    </source>
</evidence>
<dbReference type="PIRSF" id="PIRSF038093">
    <property type="entry name" value="ARP2/3_su1"/>
    <property type="match status" value="1"/>
</dbReference>
<dbReference type="EMBL" id="AJVK01060758">
    <property type="status" value="NOT_ANNOTATED_CDS"/>
    <property type="molecule type" value="Genomic_DNA"/>
</dbReference>
<dbReference type="Proteomes" id="UP000092462">
    <property type="component" value="Unassembled WGS sequence"/>
</dbReference>
<dbReference type="PROSITE" id="PS50294">
    <property type="entry name" value="WD_REPEATS_REGION"/>
    <property type="match status" value="1"/>
</dbReference>
<dbReference type="GO" id="GO:0005885">
    <property type="term" value="C:Arp2/3 protein complex"/>
    <property type="evidence" value="ECO:0007669"/>
    <property type="project" value="UniProtKB-UniRule"/>
</dbReference>
<dbReference type="CTD" id="34793"/>
<keyword evidence="7 10" id="KW-0009">Actin-binding</keyword>
<keyword evidence="8 10" id="KW-0206">Cytoskeleton</keyword>
<dbReference type="InterPro" id="IPR015943">
    <property type="entry name" value="WD40/YVTN_repeat-like_dom_sf"/>
</dbReference>
<keyword evidence="9" id="KW-0539">Nucleus</keyword>
<comment type="function">
    <text evidence="10">Functions as component of the Arp2/3 complex which is involved in regulation of actin polymerization and together with an activating nucleation-promoting factor (NPF) mediates the formation of branched actin networks.</text>
</comment>
<reference evidence="11" key="1">
    <citation type="submission" date="2022-08" db="UniProtKB">
        <authorList>
            <consortium name="EnsemblMetazoa"/>
        </authorList>
    </citation>
    <scope>IDENTIFICATION</scope>
    <source>
        <strain evidence="11">Israel</strain>
    </source>
</reference>
<dbReference type="VEuPathDB" id="VectorBase:PPAI007517"/>
<accession>A0A1B0DH83</accession>
<dbReference type="SUPFAM" id="SSF50978">
    <property type="entry name" value="WD40 repeat-like"/>
    <property type="match status" value="1"/>
</dbReference>
<evidence type="ECO:0000256" key="9">
    <source>
        <dbReference type="ARBA" id="ARBA00023242"/>
    </source>
</evidence>
<sequence>MTERHTFGGNLNPITCHAWNKDRSQIAISPNNHEVHIYKREGAADWKLLDVLNQHDLRVMGIDWAPNTNRIVTCAVDRNAYVWTQGEDSKWKPALVLLRINRAATCVKWSPLENKFAVGSGARLISVCYFEQENDWWVSKHIKKPIRSTVTSLDWHPNNILLVAGSTDYKVRVFSAYIKDIEKQPEPTAWGAKMPLGQLMGEFKHSERGGGWVHSVSFSADGNRICWTGHDAAIKVADASNGMLITKIRTPYLPFLCCEWISPRSVVVAGHSCMPLIYSIGDENEISLTAKLDQTQKKEAAGLSAMRIFKSLDRNLRTENTDTSLESIHQNAIACLRIFGGSKASVSSISTSGLDGQLVIWDLNSLTRSMQGLKL</sequence>